<dbReference type="InterPro" id="IPR043739">
    <property type="entry name" value="DUF5684"/>
</dbReference>
<dbReference type="Proteomes" id="UP000267469">
    <property type="component" value="Unassembled WGS sequence"/>
</dbReference>
<feature type="transmembrane region" description="Helical" evidence="1">
    <location>
        <begin position="94"/>
        <end position="113"/>
    </location>
</feature>
<dbReference type="OrthoDB" id="2376202at2"/>
<keyword evidence="1" id="KW-0472">Membrane</keyword>
<dbReference type="AlphaFoldDB" id="A0A3N0ES97"/>
<organism evidence="2 3">
    <name type="scientific">Sinomicrobium pectinilyticum</name>
    <dbReference type="NCBI Taxonomy" id="1084421"/>
    <lineage>
        <taxon>Bacteria</taxon>
        <taxon>Pseudomonadati</taxon>
        <taxon>Bacteroidota</taxon>
        <taxon>Flavobacteriia</taxon>
        <taxon>Flavobacteriales</taxon>
        <taxon>Flavobacteriaceae</taxon>
        <taxon>Sinomicrobium</taxon>
    </lineage>
</organism>
<feature type="transmembrane region" description="Helical" evidence="1">
    <location>
        <begin position="40"/>
        <end position="57"/>
    </location>
</feature>
<dbReference type="EMBL" id="RJTM01000029">
    <property type="protein sequence ID" value="RNL90647.1"/>
    <property type="molecule type" value="Genomic_DNA"/>
</dbReference>
<comment type="caution">
    <text evidence="2">The sequence shown here is derived from an EMBL/GenBank/DDBJ whole genome shotgun (WGS) entry which is preliminary data.</text>
</comment>
<feature type="transmembrane region" description="Helical" evidence="1">
    <location>
        <begin position="63"/>
        <end position="82"/>
    </location>
</feature>
<proteinExistence type="predicted"/>
<name>A0A3N0ES97_SINP1</name>
<sequence length="130" mass="14071">MNTNDQIGAGIGLLSMLLYLAIIVLAIAGMWKVFEKAGKPGWAAIVPIYNLIVLIEIVGKPTWWVVLLIIPCVNYIALIWLTNLLSKSFGKSEGFTVGLILLPFVFYPVLGFGDAEYEGPSAAEANTSIV</sequence>
<protein>
    <submittedName>
        <fullName evidence="2">Signal peptidase I</fullName>
    </submittedName>
</protein>
<evidence type="ECO:0000313" key="2">
    <source>
        <dbReference type="EMBL" id="RNL90647.1"/>
    </source>
</evidence>
<keyword evidence="1" id="KW-0812">Transmembrane</keyword>
<keyword evidence="1" id="KW-1133">Transmembrane helix</keyword>
<reference evidence="2 3" key="1">
    <citation type="submission" date="2018-10" db="EMBL/GenBank/DDBJ databases">
        <title>Sinomicrobium pectinilyticum sp. nov., a pectinase-producing bacterium isolated from alkaline and saline soil, and emended description of the genus Sinomicrobium.</title>
        <authorList>
            <person name="Cheng B."/>
            <person name="Li C."/>
            <person name="Lai Q."/>
            <person name="Du M."/>
            <person name="Shao Z."/>
            <person name="Xu P."/>
            <person name="Yang C."/>
        </authorList>
    </citation>
    <scope>NUCLEOTIDE SEQUENCE [LARGE SCALE GENOMIC DNA]</scope>
    <source>
        <strain evidence="2 3">5DNS001</strain>
    </source>
</reference>
<accession>A0A3N0ES97</accession>
<evidence type="ECO:0000256" key="1">
    <source>
        <dbReference type="SAM" id="Phobius"/>
    </source>
</evidence>
<dbReference type="RefSeq" id="WP_123215025.1">
    <property type="nucleotide sequence ID" value="NZ_RJTM01000029.1"/>
</dbReference>
<dbReference type="Pfam" id="PF18936">
    <property type="entry name" value="DUF5684"/>
    <property type="match status" value="1"/>
</dbReference>
<keyword evidence="3" id="KW-1185">Reference proteome</keyword>
<evidence type="ECO:0000313" key="3">
    <source>
        <dbReference type="Proteomes" id="UP000267469"/>
    </source>
</evidence>
<feature type="transmembrane region" description="Helical" evidence="1">
    <location>
        <begin position="6"/>
        <end position="28"/>
    </location>
</feature>
<gene>
    <name evidence="2" type="ORF">ED312_05580</name>
</gene>